<gene>
    <name evidence="3" type="ORF">C8J55DRAFT_566795</name>
</gene>
<evidence type="ECO:0000256" key="1">
    <source>
        <dbReference type="SAM" id="MobiDB-lite"/>
    </source>
</evidence>
<evidence type="ECO:0000313" key="4">
    <source>
        <dbReference type="Proteomes" id="UP001150238"/>
    </source>
</evidence>
<dbReference type="InterPro" id="IPR027417">
    <property type="entry name" value="P-loop_NTPase"/>
</dbReference>
<accession>A0A9W8ZR35</accession>
<keyword evidence="2" id="KW-0812">Transmembrane</keyword>
<name>A0A9W8ZR35_9AGAR</name>
<feature type="transmembrane region" description="Helical" evidence="2">
    <location>
        <begin position="147"/>
        <end position="168"/>
    </location>
</feature>
<keyword evidence="2" id="KW-0472">Membrane</keyword>
<feature type="region of interest" description="Disordered" evidence="1">
    <location>
        <begin position="511"/>
        <end position="530"/>
    </location>
</feature>
<sequence length="600" mass="65932">MAALMTTSFSLLTTRWFQPTRYSFFKEAENGLLELRPRLLNHLIQDPRLFTTVDEKPLPTNGAILKWFGELDDVVRSLYYLISTTWGGGSRGTEIEHLLYANHLRNLRNIFVINGLLTIVTEYQKTQSVAGAGKLMAYTPAFQVNRLMILVLGVAYWAAGYLGCFIGMDKLNCQRYFYEVFVLTGVSMESKDFSKVLGSMNSLNLGIGLKLSDFHQLTACMLISSTSTSFFDPNNEDPNVVAAHELFGHSLDMGRINYGLDSMSEATGLAADAVAHMQQVSIKCQVFLKLVHPVLEQQVHQDGGIRSANAVPSYHNPRRASVHPAARQALKAVLRRKYNPSTRFTSAKQAELVNSVPGSSLHVFGIIKTGGGKSLAFFGAPFLFPKKLFVVVSPVVALTQDLRRRFLETCINGGIWNEEPIDIHAAQLVLVSAAHKAGTDEFHNWITSEGVLLSLKDLTLVDEIRRYSGGPNLEYMVEKVVVGAQYELKKVVSSPAIFQFPLSQRLNAAGKLPSSGSAHRPGDDLDPPLAKKRKIGTLVSSSPSLGASSTFTAGPGGGVVTPPASSLNVDDPRGRRRYRRTTTALFLPPRRQFSLTPMIA</sequence>
<comment type="caution">
    <text evidence="3">The sequence shown here is derived from an EMBL/GenBank/DDBJ whole genome shotgun (WGS) entry which is preliminary data.</text>
</comment>
<dbReference type="EMBL" id="JANVFS010000058">
    <property type="protein sequence ID" value="KAJ4464509.1"/>
    <property type="molecule type" value="Genomic_DNA"/>
</dbReference>
<evidence type="ECO:0000313" key="3">
    <source>
        <dbReference type="EMBL" id="KAJ4464509.1"/>
    </source>
</evidence>
<protein>
    <recommendedName>
        <fullName evidence="5">DEAD/DEAH box helicase domain-containing protein</fullName>
    </recommendedName>
</protein>
<feature type="region of interest" description="Disordered" evidence="1">
    <location>
        <begin position="540"/>
        <end position="575"/>
    </location>
</feature>
<feature type="compositionally biased region" description="Low complexity" evidence="1">
    <location>
        <begin position="540"/>
        <end position="553"/>
    </location>
</feature>
<dbReference type="AlphaFoldDB" id="A0A9W8ZR35"/>
<reference evidence="3" key="2">
    <citation type="journal article" date="2023" name="Proc. Natl. Acad. Sci. U.S.A.">
        <title>A global phylogenomic analysis of the shiitake genus Lentinula.</title>
        <authorList>
            <person name="Sierra-Patev S."/>
            <person name="Min B."/>
            <person name="Naranjo-Ortiz M."/>
            <person name="Looney B."/>
            <person name="Konkel Z."/>
            <person name="Slot J.C."/>
            <person name="Sakamoto Y."/>
            <person name="Steenwyk J.L."/>
            <person name="Rokas A."/>
            <person name="Carro J."/>
            <person name="Camarero S."/>
            <person name="Ferreira P."/>
            <person name="Molpeceres G."/>
            <person name="Ruiz-Duenas F.J."/>
            <person name="Serrano A."/>
            <person name="Henrissat B."/>
            <person name="Drula E."/>
            <person name="Hughes K.W."/>
            <person name="Mata J.L."/>
            <person name="Ishikawa N.K."/>
            <person name="Vargas-Isla R."/>
            <person name="Ushijima S."/>
            <person name="Smith C.A."/>
            <person name="Donoghue J."/>
            <person name="Ahrendt S."/>
            <person name="Andreopoulos W."/>
            <person name="He G."/>
            <person name="LaButti K."/>
            <person name="Lipzen A."/>
            <person name="Ng V."/>
            <person name="Riley R."/>
            <person name="Sandor L."/>
            <person name="Barry K."/>
            <person name="Martinez A.T."/>
            <person name="Xiao Y."/>
            <person name="Gibbons J.G."/>
            <person name="Terashima K."/>
            <person name="Grigoriev I.V."/>
            <person name="Hibbett D."/>
        </authorList>
    </citation>
    <scope>NUCLEOTIDE SEQUENCE</scope>
    <source>
        <strain evidence="3">Sp2 HRB7682 ss15</strain>
    </source>
</reference>
<dbReference type="Proteomes" id="UP001150238">
    <property type="component" value="Unassembled WGS sequence"/>
</dbReference>
<reference evidence="3" key="1">
    <citation type="submission" date="2022-08" db="EMBL/GenBank/DDBJ databases">
        <authorList>
            <consortium name="DOE Joint Genome Institute"/>
            <person name="Min B."/>
            <person name="Riley R."/>
            <person name="Sierra-Patev S."/>
            <person name="Naranjo-Ortiz M."/>
            <person name="Looney B."/>
            <person name="Konkel Z."/>
            <person name="Slot J.C."/>
            <person name="Sakamoto Y."/>
            <person name="Steenwyk J.L."/>
            <person name="Rokas A."/>
            <person name="Carro J."/>
            <person name="Camarero S."/>
            <person name="Ferreira P."/>
            <person name="Molpeceres G."/>
            <person name="Ruiz-Duenas F.J."/>
            <person name="Serrano A."/>
            <person name="Henrissat B."/>
            <person name="Drula E."/>
            <person name="Hughes K.W."/>
            <person name="Mata J.L."/>
            <person name="Ishikawa N.K."/>
            <person name="Vargas-Isla R."/>
            <person name="Ushijima S."/>
            <person name="Smith C.A."/>
            <person name="Ahrendt S."/>
            <person name="Andreopoulos W."/>
            <person name="He G."/>
            <person name="Labutti K."/>
            <person name="Lipzen A."/>
            <person name="Ng V."/>
            <person name="Sandor L."/>
            <person name="Barry K."/>
            <person name="Martinez A.T."/>
            <person name="Xiao Y."/>
            <person name="Gibbons J.G."/>
            <person name="Terashima K."/>
            <person name="Hibbett D.S."/>
            <person name="Grigoriev I.V."/>
        </authorList>
    </citation>
    <scope>NUCLEOTIDE SEQUENCE</scope>
    <source>
        <strain evidence="3">Sp2 HRB7682 ss15</strain>
    </source>
</reference>
<proteinExistence type="predicted"/>
<keyword evidence="2" id="KW-1133">Transmembrane helix</keyword>
<dbReference type="SUPFAM" id="SSF52540">
    <property type="entry name" value="P-loop containing nucleoside triphosphate hydrolases"/>
    <property type="match status" value="1"/>
</dbReference>
<organism evidence="3 4">
    <name type="scientific">Lentinula lateritia</name>
    <dbReference type="NCBI Taxonomy" id="40482"/>
    <lineage>
        <taxon>Eukaryota</taxon>
        <taxon>Fungi</taxon>
        <taxon>Dikarya</taxon>
        <taxon>Basidiomycota</taxon>
        <taxon>Agaricomycotina</taxon>
        <taxon>Agaricomycetes</taxon>
        <taxon>Agaricomycetidae</taxon>
        <taxon>Agaricales</taxon>
        <taxon>Marasmiineae</taxon>
        <taxon>Omphalotaceae</taxon>
        <taxon>Lentinula</taxon>
    </lineage>
</organism>
<evidence type="ECO:0000256" key="2">
    <source>
        <dbReference type="SAM" id="Phobius"/>
    </source>
</evidence>
<evidence type="ECO:0008006" key="5">
    <source>
        <dbReference type="Google" id="ProtNLM"/>
    </source>
</evidence>
<dbReference type="Gene3D" id="3.40.50.300">
    <property type="entry name" value="P-loop containing nucleotide triphosphate hydrolases"/>
    <property type="match status" value="1"/>
</dbReference>